<sequence length="58" mass="6575">MAEDYTPPLSPNIQWVFKRPNDPYSPPLSPDIVFTFGADDDEGGEDRKKSSFMIILTQ</sequence>
<accession>A0A2D2W348</accession>
<proteinExistence type="predicted"/>
<name>A0A2D2W348_9CAUD</name>
<reference evidence="3" key="1">
    <citation type="submission" date="2017-10" db="EMBL/GenBank/DDBJ databases">
        <authorList>
            <person name="Peters D.L."/>
        </authorList>
    </citation>
    <scope>NUCLEOTIDE SEQUENCE [LARGE SCALE GENOMIC DNA]</scope>
</reference>
<organism evidence="2 3">
    <name type="scientific">Stenotrophomonas phage vB_SmaS_DLP_5</name>
    <dbReference type="NCBI Taxonomy" id="2044561"/>
    <lineage>
        <taxon>Viruses</taxon>
        <taxon>Duplodnaviria</taxon>
        <taxon>Heunggongvirae</taxon>
        <taxon>Uroviricota</taxon>
        <taxon>Caudoviricetes</taxon>
        <taxon>Delepquintavirus</taxon>
        <taxon>Delepquintavirus DLP5</taxon>
    </lineage>
</organism>
<dbReference type="EMBL" id="MG189906">
    <property type="protein sequence ID" value="ATS92406.1"/>
    <property type="molecule type" value="Genomic_DNA"/>
</dbReference>
<evidence type="ECO:0000313" key="2">
    <source>
        <dbReference type="EMBL" id="ATS92406.1"/>
    </source>
</evidence>
<protein>
    <submittedName>
        <fullName evidence="2">Tail assembly protein</fullName>
    </submittedName>
</protein>
<feature type="region of interest" description="Disordered" evidence="1">
    <location>
        <begin position="39"/>
        <end position="58"/>
    </location>
</feature>
<reference evidence="2 3" key="2">
    <citation type="submission" date="2017-11" db="EMBL/GenBank/DDBJ databases">
        <title>Lysogenic conversion of Stenotrophomonas maltophilia by temperate phage DLP4.</title>
        <authorList>
            <person name="Dennis J."/>
            <person name="Stothard P."/>
        </authorList>
    </citation>
    <scope>NUCLEOTIDE SEQUENCE [LARGE SCALE GENOMIC DNA]</scope>
</reference>
<evidence type="ECO:0000256" key="1">
    <source>
        <dbReference type="SAM" id="MobiDB-lite"/>
    </source>
</evidence>
<dbReference type="Proteomes" id="UP000241675">
    <property type="component" value="Segment"/>
</dbReference>
<gene>
    <name evidence="2" type="ORF">DLP05_027</name>
</gene>
<dbReference type="OrthoDB" id="27916at10239"/>
<keyword evidence="3" id="KW-1185">Reference proteome</keyword>
<evidence type="ECO:0000313" key="3">
    <source>
        <dbReference type="Proteomes" id="UP000241675"/>
    </source>
</evidence>